<dbReference type="PANTHER" id="PTHR43333">
    <property type="entry name" value="2-HACID_DH_C DOMAIN-CONTAINING PROTEIN"/>
    <property type="match status" value="1"/>
</dbReference>
<dbReference type="SUPFAM" id="SSF52283">
    <property type="entry name" value="Formate/glycerate dehydrogenase catalytic domain-like"/>
    <property type="match status" value="1"/>
</dbReference>
<dbReference type="GO" id="GO:0016616">
    <property type="term" value="F:oxidoreductase activity, acting on the CH-OH group of donors, NAD or NADP as acceptor"/>
    <property type="evidence" value="ECO:0007669"/>
    <property type="project" value="InterPro"/>
</dbReference>
<organism evidence="7 8">
    <name type="scientific">Clostridium algidicarnis DSM 15099</name>
    <dbReference type="NCBI Taxonomy" id="1121295"/>
    <lineage>
        <taxon>Bacteria</taxon>
        <taxon>Bacillati</taxon>
        <taxon>Bacillota</taxon>
        <taxon>Clostridia</taxon>
        <taxon>Eubacteriales</taxon>
        <taxon>Clostridiaceae</taxon>
        <taxon>Clostridium</taxon>
    </lineage>
</organism>
<reference evidence="7 8" key="1">
    <citation type="submission" date="2018-02" db="EMBL/GenBank/DDBJ databases">
        <title>Genomic Encyclopedia of Archaeal and Bacterial Type Strains, Phase II (KMG-II): from individual species to whole genera.</title>
        <authorList>
            <person name="Goeker M."/>
        </authorList>
    </citation>
    <scope>NUCLEOTIDE SEQUENCE [LARGE SCALE GENOMIC DNA]</scope>
    <source>
        <strain evidence="7 8">DSM 15099</strain>
    </source>
</reference>
<keyword evidence="3" id="KW-0520">NAD</keyword>
<name>A0A2S6FVY4_9CLOT</name>
<dbReference type="EMBL" id="PTIS01000015">
    <property type="protein sequence ID" value="PPK46892.1"/>
    <property type="molecule type" value="Genomic_DNA"/>
</dbReference>
<evidence type="ECO:0000259" key="5">
    <source>
        <dbReference type="Pfam" id="PF00389"/>
    </source>
</evidence>
<evidence type="ECO:0000256" key="4">
    <source>
        <dbReference type="RuleBase" id="RU003719"/>
    </source>
</evidence>
<evidence type="ECO:0000256" key="1">
    <source>
        <dbReference type="ARBA" id="ARBA00005854"/>
    </source>
</evidence>
<evidence type="ECO:0000313" key="8">
    <source>
        <dbReference type="Proteomes" id="UP000239863"/>
    </source>
</evidence>
<evidence type="ECO:0000259" key="6">
    <source>
        <dbReference type="Pfam" id="PF02826"/>
    </source>
</evidence>
<dbReference type="Pfam" id="PF00389">
    <property type="entry name" value="2-Hacid_dh"/>
    <property type="match status" value="1"/>
</dbReference>
<dbReference type="SUPFAM" id="SSF51735">
    <property type="entry name" value="NAD(P)-binding Rossmann-fold domains"/>
    <property type="match status" value="1"/>
</dbReference>
<comment type="similarity">
    <text evidence="1 4">Belongs to the D-isomer specific 2-hydroxyacid dehydrogenase family.</text>
</comment>
<dbReference type="OrthoDB" id="9805416at2"/>
<comment type="caution">
    <text evidence="7">The sequence shown here is derived from an EMBL/GenBank/DDBJ whole genome shotgun (WGS) entry which is preliminary data.</text>
</comment>
<dbReference type="Proteomes" id="UP000239863">
    <property type="component" value="Unassembled WGS sequence"/>
</dbReference>
<evidence type="ECO:0000256" key="3">
    <source>
        <dbReference type="ARBA" id="ARBA00023027"/>
    </source>
</evidence>
<accession>A0A2S6FVY4</accession>
<evidence type="ECO:0000256" key="2">
    <source>
        <dbReference type="ARBA" id="ARBA00023002"/>
    </source>
</evidence>
<feature type="domain" description="D-isomer specific 2-hydroxyacid dehydrogenase catalytic" evidence="5">
    <location>
        <begin position="13"/>
        <end position="313"/>
    </location>
</feature>
<dbReference type="GO" id="GO:0051287">
    <property type="term" value="F:NAD binding"/>
    <property type="evidence" value="ECO:0007669"/>
    <property type="project" value="InterPro"/>
</dbReference>
<dbReference type="Gene3D" id="3.40.50.720">
    <property type="entry name" value="NAD(P)-binding Rossmann-like Domain"/>
    <property type="match status" value="2"/>
</dbReference>
<dbReference type="CDD" id="cd12155">
    <property type="entry name" value="PGDH_1"/>
    <property type="match status" value="1"/>
</dbReference>
<dbReference type="InterPro" id="IPR006140">
    <property type="entry name" value="D-isomer_DH_NAD-bd"/>
</dbReference>
<feature type="domain" description="D-isomer specific 2-hydroxyacid dehydrogenase NAD-binding" evidence="6">
    <location>
        <begin position="110"/>
        <end position="280"/>
    </location>
</feature>
<dbReference type="RefSeq" id="WP_104410381.1">
    <property type="nucleotide sequence ID" value="NZ_PTIS01000015.1"/>
</dbReference>
<proteinExistence type="inferred from homology"/>
<dbReference type="PANTHER" id="PTHR43333:SF1">
    <property type="entry name" value="D-ISOMER SPECIFIC 2-HYDROXYACID DEHYDROGENASE NAD-BINDING DOMAIN-CONTAINING PROTEIN"/>
    <property type="match status" value="1"/>
</dbReference>
<gene>
    <name evidence="7" type="ORF">BD821_1158</name>
</gene>
<sequence length="318" mass="36736">MADKLKKCLVTYNYGSDEIKKMEELGYEIIVKKEHKLTYDTEFEDVEVLVCYDPFESLDILKMKRLKWIQLSSIGIDQLPKDKVIENNIIVTNNRGGYSIPMGEWVVLSILQIYKKQMDMLKNRLDKTWKMDTSLLEFYGKTVGFVGTGSIAMEAAKRLQGFGVRVVGMNTKGKEVDYFDSCYKREAIDEMLAISDIVVIAIPETKETYHLLNKERFLIMKDNAAIVNIARGSIIDEDALIEELQKGRFIGAALDVFKEEPLPKESLLWDIERVLITPHNSWVSEKRNTRRFETVYDNLKRYSKGENLSNVVNVKRGY</sequence>
<keyword evidence="2 4" id="KW-0560">Oxidoreductase</keyword>
<dbReference type="InterPro" id="IPR006139">
    <property type="entry name" value="D-isomer_2_OHA_DH_cat_dom"/>
</dbReference>
<dbReference type="Pfam" id="PF02826">
    <property type="entry name" value="2-Hacid_dh_C"/>
    <property type="match status" value="1"/>
</dbReference>
<dbReference type="AlphaFoldDB" id="A0A2S6FVY4"/>
<evidence type="ECO:0000313" key="7">
    <source>
        <dbReference type="EMBL" id="PPK46892.1"/>
    </source>
</evidence>
<dbReference type="InterPro" id="IPR036291">
    <property type="entry name" value="NAD(P)-bd_dom_sf"/>
</dbReference>
<protein>
    <submittedName>
        <fullName evidence="7">Phosphoglycerate dehydrogenase-like enzyme</fullName>
    </submittedName>
</protein>
<dbReference type="STRING" id="37659.GCA_000703125_00953"/>